<feature type="non-terminal residue" evidence="1">
    <location>
        <position position="1"/>
    </location>
</feature>
<name>A0A0C9U8K6_PAXIN</name>
<protein>
    <submittedName>
        <fullName evidence="1">Uncharacterized protein</fullName>
    </submittedName>
</protein>
<organism evidence="1 2">
    <name type="scientific">Paxillus involutus ATCC 200175</name>
    <dbReference type="NCBI Taxonomy" id="664439"/>
    <lineage>
        <taxon>Eukaryota</taxon>
        <taxon>Fungi</taxon>
        <taxon>Dikarya</taxon>
        <taxon>Basidiomycota</taxon>
        <taxon>Agaricomycotina</taxon>
        <taxon>Agaricomycetes</taxon>
        <taxon>Agaricomycetidae</taxon>
        <taxon>Boletales</taxon>
        <taxon>Paxilineae</taxon>
        <taxon>Paxillaceae</taxon>
        <taxon>Paxillus</taxon>
    </lineage>
</organism>
<sequence>HPQYDCALVQLAADQTTFVRLIFMFSCEIPDLGNFQLALVQPYTAGIGIQRRLDRDFKRTCVKAVPRPASIFIPLESIIRGTLLYPDPENCNEFLVVDHIDSNMFLCMRNWSHGQN</sequence>
<evidence type="ECO:0000313" key="2">
    <source>
        <dbReference type="Proteomes" id="UP000053647"/>
    </source>
</evidence>
<reference evidence="2" key="2">
    <citation type="submission" date="2015-01" db="EMBL/GenBank/DDBJ databases">
        <title>Evolutionary Origins and Diversification of the Mycorrhizal Mutualists.</title>
        <authorList>
            <consortium name="DOE Joint Genome Institute"/>
            <consortium name="Mycorrhizal Genomics Consortium"/>
            <person name="Kohler A."/>
            <person name="Kuo A."/>
            <person name="Nagy L.G."/>
            <person name="Floudas D."/>
            <person name="Copeland A."/>
            <person name="Barry K.W."/>
            <person name="Cichocki N."/>
            <person name="Veneault-Fourrey C."/>
            <person name="LaButti K."/>
            <person name="Lindquist E.A."/>
            <person name="Lipzen A."/>
            <person name="Lundell T."/>
            <person name="Morin E."/>
            <person name="Murat C."/>
            <person name="Riley R."/>
            <person name="Ohm R."/>
            <person name="Sun H."/>
            <person name="Tunlid A."/>
            <person name="Henrissat B."/>
            <person name="Grigoriev I.V."/>
            <person name="Hibbett D.S."/>
            <person name="Martin F."/>
        </authorList>
    </citation>
    <scope>NUCLEOTIDE SEQUENCE [LARGE SCALE GENOMIC DNA]</scope>
    <source>
        <strain evidence="2">ATCC 200175</strain>
    </source>
</reference>
<dbReference type="AlphaFoldDB" id="A0A0C9U8K6"/>
<evidence type="ECO:0000313" key="1">
    <source>
        <dbReference type="EMBL" id="KIJ15702.1"/>
    </source>
</evidence>
<keyword evidence="2" id="KW-1185">Reference proteome</keyword>
<accession>A0A0C9U8K6</accession>
<gene>
    <name evidence="1" type="ORF">PAXINDRAFT_76786</name>
</gene>
<reference evidence="1 2" key="1">
    <citation type="submission" date="2014-06" db="EMBL/GenBank/DDBJ databases">
        <authorList>
            <consortium name="DOE Joint Genome Institute"/>
            <person name="Kuo A."/>
            <person name="Kohler A."/>
            <person name="Nagy L.G."/>
            <person name="Floudas D."/>
            <person name="Copeland A."/>
            <person name="Barry K.W."/>
            <person name="Cichocki N."/>
            <person name="Veneault-Fourrey C."/>
            <person name="LaButti K."/>
            <person name="Lindquist E.A."/>
            <person name="Lipzen A."/>
            <person name="Lundell T."/>
            <person name="Morin E."/>
            <person name="Murat C."/>
            <person name="Sun H."/>
            <person name="Tunlid A."/>
            <person name="Henrissat B."/>
            <person name="Grigoriev I.V."/>
            <person name="Hibbett D.S."/>
            <person name="Martin F."/>
            <person name="Nordberg H.P."/>
            <person name="Cantor M.N."/>
            <person name="Hua S.X."/>
        </authorList>
    </citation>
    <scope>NUCLEOTIDE SEQUENCE [LARGE SCALE GENOMIC DNA]</scope>
    <source>
        <strain evidence="1 2">ATCC 200175</strain>
    </source>
</reference>
<dbReference type="HOGENOM" id="CLU_132233_1_0_1"/>
<dbReference type="Proteomes" id="UP000053647">
    <property type="component" value="Unassembled WGS sequence"/>
</dbReference>
<dbReference type="OrthoDB" id="3239511at2759"/>
<dbReference type="EMBL" id="KN819335">
    <property type="protein sequence ID" value="KIJ15702.1"/>
    <property type="molecule type" value="Genomic_DNA"/>
</dbReference>
<proteinExistence type="predicted"/>